<keyword evidence="1" id="KW-1133">Transmembrane helix</keyword>
<sequence>MSLMDAKANTLIGCTPGFKQFIATVLLSGFFAGLALTGVQKIQVTPIIAQAEVYEAAAAQAALATSALLDRVHANVPANMPAEAQDHQHADAHPHDAQEWEPANGTERTLYTIMANVTMAVGFAFLLGAAVLLRGDAGINGWREGLLWGFAGYIVVFAAPSLGLPPEVPGTHAAPLMERQIWWIATALLTAMALALFIFGRHWSLKLLAVVLLLAPHLVGAPEAQVPGGAAPPELVRAFIYATAIANGVFWLALGGVFGFFSKKFFTEHDISHQKHRI</sequence>
<dbReference type="RefSeq" id="WP_245182388.1">
    <property type="nucleotide sequence ID" value="NZ_JAAOZT010000009.1"/>
</dbReference>
<feature type="transmembrane region" description="Helical" evidence="1">
    <location>
        <begin position="238"/>
        <end position="261"/>
    </location>
</feature>
<dbReference type="Proteomes" id="UP000571084">
    <property type="component" value="Unassembled WGS sequence"/>
</dbReference>
<dbReference type="NCBIfam" id="TIGR02458">
    <property type="entry name" value="CbtA"/>
    <property type="match status" value="1"/>
</dbReference>
<gene>
    <name evidence="2" type="ORF">HNR39_001731</name>
</gene>
<evidence type="ECO:0000313" key="3">
    <source>
        <dbReference type="Proteomes" id="UP000571084"/>
    </source>
</evidence>
<dbReference type="InterPro" id="IPR012666">
    <property type="entry name" value="CbtA_put"/>
</dbReference>
<comment type="caution">
    <text evidence="2">The sequence shown here is derived from an EMBL/GenBank/DDBJ whole genome shotgun (WGS) entry which is preliminary data.</text>
</comment>
<feature type="transmembrane region" description="Helical" evidence="1">
    <location>
        <begin position="145"/>
        <end position="162"/>
    </location>
</feature>
<reference evidence="2 3" key="1">
    <citation type="submission" date="2020-08" db="EMBL/GenBank/DDBJ databases">
        <title>Genomic Encyclopedia of Type Strains, Phase IV (KMG-IV): sequencing the most valuable type-strain genomes for metagenomic binning, comparative biology and taxonomic classification.</title>
        <authorList>
            <person name="Goeker M."/>
        </authorList>
    </citation>
    <scope>NUCLEOTIDE SEQUENCE [LARGE SCALE GENOMIC DNA]</scope>
    <source>
        <strain evidence="2 3">DSM 23240</strain>
    </source>
</reference>
<dbReference type="AlphaFoldDB" id="A0A840RTV3"/>
<evidence type="ECO:0000256" key="1">
    <source>
        <dbReference type="SAM" id="Phobius"/>
    </source>
</evidence>
<evidence type="ECO:0000313" key="2">
    <source>
        <dbReference type="EMBL" id="MBB5199899.1"/>
    </source>
</evidence>
<feature type="transmembrane region" description="Helical" evidence="1">
    <location>
        <begin position="182"/>
        <end position="200"/>
    </location>
</feature>
<feature type="transmembrane region" description="Helical" evidence="1">
    <location>
        <begin position="207"/>
        <end position="226"/>
    </location>
</feature>
<protein>
    <submittedName>
        <fullName evidence="2">Cobalt transporter subunit CbtA</fullName>
    </submittedName>
</protein>
<feature type="transmembrane region" description="Helical" evidence="1">
    <location>
        <begin position="21"/>
        <end position="39"/>
    </location>
</feature>
<dbReference type="EMBL" id="JACHHQ010000003">
    <property type="protein sequence ID" value="MBB5199899.1"/>
    <property type="molecule type" value="Genomic_DNA"/>
</dbReference>
<feature type="transmembrane region" description="Helical" evidence="1">
    <location>
        <begin position="110"/>
        <end position="133"/>
    </location>
</feature>
<organism evidence="2 3">
    <name type="scientific">Glaciimonas immobilis</name>
    <dbReference type="NCBI Taxonomy" id="728004"/>
    <lineage>
        <taxon>Bacteria</taxon>
        <taxon>Pseudomonadati</taxon>
        <taxon>Pseudomonadota</taxon>
        <taxon>Betaproteobacteria</taxon>
        <taxon>Burkholderiales</taxon>
        <taxon>Oxalobacteraceae</taxon>
        <taxon>Glaciimonas</taxon>
    </lineage>
</organism>
<keyword evidence="1" id="KW-0812">Transmembrane</keyword>
<keyword evidence="1" id="KW-0472">Membrane</keyword>
<name>A0A840RTV3_9BURK</name>
<proteinExistence type="predicted"/>
<keyword evidence="3" id="KW-1185">Reference proteome</keyword>
<accession>A0A840RTV3</accession>
<dbReference type="Pfam" id="PF09490">
    <property type="entry name" value="CbtA"/>
    <property type="match status" value="1"/>
</dbReference>